<evidence type="ECO:0000313" key="2">
    <source>
        <dbReference type="Proteomes" id="UP001165653"/>
    </source>
</evidence>
<organism evidence="1 2">
    <name type="scientific">Luteolibacter rhizosphaerae</name>
    <dbReference type="NCBI Taxonomy" id="2989719"/>
    <lineage>
        <taxon>Bacteria</taxon>
        <taxon>Pseudomonadati</taxon>
        <taxon>Verrucomicrobiota</taxon>
        <taxon>Verrucomicrobiia</taxon>
        <taxon>Verrucomicrobiales</taxon>
        <taxon>Verrucomicrobiaceae</taxon>
        <taxon>Luteolibacter</taxon>
    </lineage>
</organism>
<name>A0ABT3G6W7_9BACT</name>
<evidence type="ECO:0000313" key="1">
    <source>
        <dbReference type="EMBL" id="MCW1915596.1"/>
    </source>
</evidence>
<comment type="caution">
    <text evidence="1">The sequence shown here is derived from an EMBL/GenBank/DDBJ whole genome shotgun (WGS) entry which is preliminary data.</text>
</comment>
<sequence>MTAEALLQKSVRYDRSGKPIEVVIPYEEFVDFVESHGLDLSSDEKESIREAKADREGGRSENFVTLDELEKELGL</sequence>
<dbReference type="RefSeq" id="WP_264515148.1">
    <property type="nucleotide sequence ID" value="NZ_JAPDDR010000010.1"/>
</dbReference>
<dbReference type="EMBL" id="JAPDDR010000010">
    <property type="protein sequence ID" value="MCW1915596.1"/>
    <property type="molecule type" value="Genomic_DNA"/>
</dbReference>
<protein>
    <submittedName>
        <fullName evidence="1">Uncharacterized protein</fullName>
    </submittedName>
</protein>
<dbReference type="Proteomes" id="UP001165653">
    <property type="component" value="Unassembled WGS sequence"/>
</dbReference>
<keyword evidence="2" id="KW-1185">Reference proteome</keyword>
<reference evidence="1" key="1">
    <citation type="submission" date="2022-10" db="EMBL/GenBank/DDBJ databases">
        <title>Luteolibacter sp. GHJ8, whole genome shotgun sequencing project.</title>
        <authorList>
            <person name="Zhao G."/>
            <person name="Shen L."/>
        </authorList>
    </citation>
    <scope>NUCLEOTIDE SEQUENCE</scope>
    <source>
        <strain evidence="1">GHJ8</strain>
    </source>
</reference>
<accession>A0ABT3G6W7</accession>
<proteinExistence type="predicted"/>
<gene>
    <name evidence="1" type="ORF">OJ996_18570</name>
</gene>